<dbReference type="EMBL" id="JACIEC010000001">
    <property type="protein sequence ID" value="MBB4142747.1"/>
    <property type="molecule type" value="Genomic_DNA"/>
</dbReference>
<dbReference type="AlphaFoldDB" id="A0A7W6LGC6"/>
<organism evidence="1 2">
    <name type="scientific">Rhizobium rhizoryzae</name>
    <dbReference type="NCBI Taxonomy" id="451876"/>
    <lineage>
        <taxon>Bacteria</taxon>
        <taxon>Pseudomonadati</taxon>
        <taxon>Pseudomonadota</taxon>
        <taxon>Alphaproteobacteria</taxon>
        <taxon>Hyphomicrobiales</taxon>
        <taxon>Rhizobiaceae</taxon>
        <taxon>Rhizobium/Agrobacterium group</taxon>
        <taxon>Rhizobium</taxon>
    </lineage>
</organism>
<sequence length="82" mass="8375">MGGSSDSGNSGWGERIGADVFDYAATRLGGPIAGAAAREVGAAAGRAAEDAWNNSMNSGIHPDYDNYTAMGDYGGQPGQRYD</sequence>
<evidence type="ECO:0000313" key="2">
    <source>
        <dbReference type="Proteomes" id="UP000519897"/>
    </source>
</evidence>
<name>A0A7W6LGC6_9HYPH</name>
<reference evidence="1 2" key="1">
    <citation type="submission" date="2020-08" db="EMBL/GenBank/DDBJ databases">
        <title>Genomic Encyclopedia of Type Strains, Phase IV (KMG-IV): sequencing the most valuable type-strain genomes for metagenomic binning, comparative biology and taxonomic classification.</title>
        <authorList>
            <person name="Goeker M."/>
        </authorList>
    </citation>
    <scope>NUCLEOTIDE SEQUENCE [LARGE SCALE GENOMIC DNA]</scope>
    <source>
        <strain evidence="1 2">DSM 29514</strain>
    </source>
</reference>
<gene>
    <name evidence="1" type="ORF">GGQ72_001246</name>
</gene>
<evidence type="ECO:0000313" key="1">
    <source>
        <dbReference type="EMBL" id="MBB4142747.1"/>
    </source>
</evidence>
<accession>A0A7W6LGC6</accession>
<keyword evidence="2" id="KW-1185">Reference proteome</keyword>
<dbReference type="Proteomes" id="UP000519897">
    <property type="component" value="Unassembled WGS sequence"/>
</dbReference>
<comment type="caution">
    <text evidence="1">The sequence shown here is derived from an EMBL/GenBank/DDBJ whole genome shotgun (WGS) entry which is preliminary data.</text>
</comment>
<proteinExistence type="predicted"/>
<protein>
    <submittedName>
        <fullName evidence="1">Uncharacterized protein</fullName>
    </submittedName>
</protein>